<feature type="domain" description="ABC transporter" evidence="5">
    <location>
        <begin position="395"/>
        <end position="624"/>
    </location>
</feature>
<gene>
    <name evidence="6" type="ORF">PSNMU_V1.4_AUG-EV-PASAV3_0099390</name>
</gene>
<dbReference type="GO" id="GO:0005524">
    <property type="term" value="F:ATP binding"/>
    <property type="evidence" value="ECO:0007669"/>
    <property type="project" value="UniProtKB-KW"/>
</dbReference>
<dbReference type="Proteomes" id="UP000291116">
    <property type="component" value="Unassembled WGS sequence"/>
</dbReference>
<dbReference type="Pfam" id="PF12848">
    <property type="entry name" value="ABC_tran_Xtn"/>
    <property type="match status" value="1"/>
</dbReference>
<evidence type="ECO:0000256" key="2">
    <source>
        <dbReference type="ARBA" id="ARBA00022741"/>
    </source>
</evidence>
<evidence type="ECO:0000259" key="5">
    <source>
        <dbReference type="PROSITE" id="PS50893"/>
    </source>
</evidence>
<feature type="chain" id="PRO_5019455456" description="ABC transporter domain-containing protein" evidence="4">
    <location>
        <begin position="18"/>
        <end position="627"/>
    </location>
</feature>
<keyword evidence="1" id="KW-0677">Repeat</keyword>
<dbReference type="GO" id="GO:0016887">
    <property type="term" value="F:ATP hydrolysis activity"/>
    <property type="evidence" value="ECO:0007669"/>
    <property type="project" value="InterPro"/>
</dbReference>
<protein>
    <recommendedName>
        <fullName evidence="5">ABC transporter domain-containing protein</fullName>
    </recommendedName>
</protein>
<keyword evidence="2" id="KW-0547">Nucleotide-binding</keyword>
<keyword evidence="4" id="KW-0732">Signal</keyword>
<dbReference type="PANTHER" id="PTHR19211:SF133">
    <property type="entry name" value="ABC TRANSPORTER FAMILY PROTEIN"/>
    <property type="match status" value="1"/>
</dbReference>
<dbReference type="InterPro" id="IPR003439">
    <property type="entry name" value="ABC_transporter-like_ATP-bd"/>
</dbReference>
<dbReference type="PANTHER" id="PTHR19211">
    <property type="entry name" value="ATP-BINDING TRANSPORT PROTEIN-RELATED"/>
    <property type="match status" value="1"/>
</dbReference>
<accession>A0A448ZLM2</accession>
<dbReference type="OrthoDB" id="2110130at2759"/>
<dbReference type="PROSITE" id="PS00211">
    <property type="entry name" value="ABC_TRANSPORTER_1"/>
    <property type="match status" value="2"/>
</dbReference>
<dbReference type="PROSITE" id="PS50893">
    <property type="entry name" value="ABC_TRANSPORTER_2"/>
    <property type="match status" value="2"/>
</dbReference>
<keyword evidence="7" id="KW-1185">Reference proteome</keyword>
<dbReference type="EMBL" id="CAACVS010000499">
    <property type="protein sequence ID" value="VEU42940.1"/>
    <property type="molecule type" value="Genomic_DNA"/>
</dbReference>
<dbReference type="InterPro" id="IPR032781">
    <property type="entry name" value="ABC_tran_Xtn"/>
</dbReference>
<feature type="signal peptide" evidence="4">
    <location>
        <begin position="1"/>
        <end position="17"/>
    </location>
</feature>
<dbReference type="SUPFAM" id="SSF52540">
    <property type="entry name" value="P-loop containing nucleoside triphosphate hydrolases"/>
    <property type="match status" value="2"/>
</dbReference>
<dbReference type="InterPro" id="IPR017871">
    <property type="entry name" value="ABC_transporter-like_CS"/>
</dbReference>
<name>A0A448ZLM2_9STRA</name>
<dbReference type="Pfam" id="PF00005">
    <property type="entry name" value="ABC_tran"/>
    <property type="match status" value="2"/>
</dbReference>
<dbReference type="FunFam" id="3.40.50.300:FF:000011">
    <property type="entry name" value="Putative ABC transporter ATP-binding component"/>
    <property type="match status" value="1"/>
</dbReference>
<reference evidence="6 7" key="1">
    <citation type="submission" date="2019-01" db="EMBL/GenBank/DDBJ databases">
        <authorList>
            <person name="Ferrante I. M."/>
        </authorList>
    </citation>
    <scope>NUCLEOTIDE SEQUENCE [LARGE SCALE GENOMIC DNA]</scope>
    <source>
        <strain evidence="6 7">B856</strain>
    </source>
</reference>
<keyword evidence="3" id="KW-0067">ATP-binding</keyword>
<feature type="domain" description="ABC transporter" evidence="5">
    <location>
        <begin position="65"/>
        <end position="318"/>
    </location>
</feature>
<dbReference type="InterPro" id="IPR027417">
    <property type="entry name" value="P-loop_NTPase"/>
</dbReference>
<dbReference type="InterPro" id="IPR003593">
    <property type="entry name" value="AAA+_ATPase"/>
</dbReference>
<evidence type="ECO:0000256" key="4">
    <source>
        <dbReference type="SAM" id="SignalP"/>
    </source>
</evidence>
<dbReference type="SMART" id="SM00382">
    <property type="entry name" value="AAA"/>
    <property type="match status" value="2"/>
</dbReference>
<dbReference type="Gene3D" id="3.40.50.300">
    <property type="entry name" value="P-loop containing nucleotide triphosphate hydrolases"/>
    <property type="match status" value="2"/>
</dbReference>
<evidence type="ECO:0000313" key="7">
    <source>
        <dbReference type="Proteomes" id="UP000291116"/>
    </source>
</evidence>
<dbReference type="InterPro" id="IPR050611">
    <property type="entry name" value="ABCF"/>
</dbReference>
<dbReference type="AlphaFoldDB" id="A0A448ZLM2"/>
<sequence length="627" mass="67762">MKLRIASFLSVAAATHAFVVDTKTSQRHNGHVLYSTTAATLGSAPPTEAAETFGTVVGDTRGAALRLENVAISRGATPLLNNINWSIQPNERWGIVGINGAGKSTLLGAITGTVRMDEGKALVHSNVRVGYLRQSAVSGSTKTVAEEARSEMTHIEEAKIELEAATKVVEDGDYSEEALDKLATAQEHFETIGGYQQEQMVDSVLKGLGFEPEDSDRLCSDFSGGWQMRIALARLLLSKPSLLLLDEPSNHLDSSAKDWLGKYIASYDGSVVLVSHDVSLLDVSVNSIAEIAGNTVVEYRSCSYNKYLEEKEFRAASAQAEYERNLEEAARLQAFVDKFGASATKAKSAQSRVKMLEKMKKEGKLDPPPVAVVARERDPELVLPPPPKPNGEYLMKMKDATIGYDPSEPPLLKNINLKIPRGMKLLLRGPNGAGKSTLLKALRGNVPEMIQSGERVENDRLFLGTFTQDLAQELDPDSRAVDLVTDYARSGSDGNIRVTDEAARGVLGRLGLGGEKPLRKVSALSGGEKARVALGMFALKASNLLMLDEPSNHLDVGCISGLAKALSEWGGKDGAIVVISHDRKFCEKVGFTHVGTVMDGKLVLEQRSLRDSDWDQYDINAASRSPA</sequence>
<proteinExistence type="predicted"/>
<evidence type="ECO:0000313" key="6">
    <source>
        <dbReference type="EMBL" id="VEU42940.1"/>
    </source>
</evidence>
<evidence type="ECO:0000256" key="1">
    <source>
        <dbReference type="ARBA" id="ARBA00022737"/>
    </source>
</evidence>
<organism evidence="6 7">
    <name type="scientific">Pseudo-nitzschia multistriata</name>
    <dbReference type="NCBI Taxonomy" id="183589"/>
    <lineage>
        <taxon>Eukaryota</taxon>
        <taxon>Sar</taxon>
        <taxon>Stramenopiles</taxon>
        <taxon>Ochrophyta</taxon>
        <taxon>Bacillariophyta</taxon>
        <taxon>Bacillariophyceae</taxon>
        <taxon>Bacillariophycidae</taxon>
        <taxon>Bacillariales</taxon>
        <taxon>Bacillariaceae</taxon>
        <taxon>Pseudo-nitzschia</taxon>
    </lineage>
</organism>
<evidence type="ECO:0000256" key="3">
    <source>
        <dbReference type="ARBA" id="ARBA00022840"/>
    </source>
</evidence>